<name>A0A0S6VVL8_9BACT</name>
<keyword evidence="3" id="KW-0813">Transport</keyword>
<dbReference type="STRING" id="1499966.U14_01423"/>
<dbReference type="Proteomes" id="UP000030700">
    <property type="component" value="Unassembled WGS sequence"/>
</dbReference>
<feature type="transmembrane region" description="Helical" evidence="8">
    <location>
        <begin position="343"/>
        <end position="361"/>
    </location>
</feature>
<dbReference type="EMBL" id="DF820456">
    <property type="protein sequence ID" value="GAK50196.1"/>
    <property type="molecule type" value="Genomic_DNA"/>
</dbReference>
<feature type="transmembrane region" description="Helical" evidence="8">
    <location>
        <begin position="21"/>
        <end position="41"/>
    </location>
</feature>
<dbReference type="GO" id="GO:0140359">
    <property type="term" value="F:ABC-type transporter activity"/>
    <property type="evidence" value="ECO:0007669"/>
    <property type="project" value="InterPro"/>
</dbReference>
<evidence type="ECO:0000313" key="11">
    <source>
        <dbReference type="Proteomes" id="UP000030700"/>
    </source>
</evidence>
<evidence type="ECO:0000256" key="7">
    <source>
        <dbReference type="ARBA" id="ARBA00023136"/>
    </source>
</evidence>
<evidence type="ECO:0000256" key="2">
    <source>
        <dbReference type="ARBA" id="ARBA00007783"/>
    </source>
</evidence>
<reference evidence="10" key="1">
    <citation type="journal article" date="2015" name="PeerJ">
        <title>First genomic representation of candidate bacterial phylum KSB3 points to enhanced environmental sensing as a trigger of wastewater bulking.</title>
        <authorList>
            <person name="Sekiguchi Y."/>
            <person name="Ohashi A."/>
            <person name="Parks D.H."/>
            <person name="Yamauchi T."/>
            <person name="Tyson G.W."/>
            <person name="Hugenholtz P."/>
        </authorList>
    </citation>
    <scope>NUCLEOTIDE SEQUENCE [LARGE SCALE GENOMIC DNA]</scope>
</reference>
<keyword evidence="7 8" id="KW-0472">Membrane</keyword>
<gene>
    <name evidence="10" type="ORF">U14_01423</name>
</gene>
<evidence type="ECO:0000256" key="8">
    <source>
        <dbReference type="SAM" id="Phobius"/>
    </source>
</evidence>
<feature type="domain" description="ABC transmembrane type-2" evidence="9">
    <location>
        <begin position="134"/>
        <end position="368"/>
    </location>
</feature>
<dbReference type="HOGENOM" id="CLU_039483_8_3_0"/>
<evidence type="ECO:0000259" key="9">
    <source>
        <dbReference type="PROSITE" id="PS51012"/>
    </source>
</evidence>
<evidence type="ECO:0000256" key="3">
    <source>
        <dbReference type="ARBA" id="ARBA00022448"/>
    </source>
</evidence>
<accession>A0A0S6VVL8</accession>
<dbReference type="InterPro" id="IPR013525">
    <property type="entry name" value="ABC2_TM"/>
</dbReference>
<comment type="subcellular location">
    <subcellularLocation>
        <location evidence="1">Cell membrane</location>
        <topology evidence="1">Multi-pass membrane protein</topology>
    </subcellularLocation>
</comment>
<evidence type="ECO:0000256" key="1">
    <source>
        <dbReference type="ARBA" id="ARBA00004651"/>
    </source>
</evidence>
<dbReference type="InterPro" id="IPR051449">
    <property type="entry name" value="ABC-2_transporter_component"/>
</dbReference>
<organism evidence="10">
    <name type="scientific">Candidatus Moduliflexus flocculans</name>
    <dbReference type="NCBI Taxonomy" id="1499966"/>
    <lineage>
        <taxon>Bacteria</taxon>
        <taxon>Candidatus Moduliflexota</taxon>
        <taxon>Candidatus Moduliflexia</taxon>
        <taxon>Candidatus Moduliflexales</taxon>
        <taxon>Candidatus Moduliflexaceae</taxon>
    </lineage>
</organism>
<dbReference type="GO" id="GO:0005886">
    <property type="term" value="C:plasma membrane"/>
    <property type="evidence" value="ECO:0007669"/>
    <property type="project" value="UniProtKB-SubCell"/>
</dbReference>
<keyword evidence="5 8" id="KW-0812">Transmembrane</keyword>
<feature type="transmembrane region" description="Helical" evidence="8">
    <location>
        <begin position="288"/>
        <end position="307"/>
    </location>
</feature>
<dbReference type="PROSITE" id="PS51012">
    <property type="entry name" value="ABC_TM2"/>
    <property type="match status" value="1"/>
</dbReference>
<evidence type="ECO:0000313" key="10">
    <source>
        <dbReference type="EMBL" id="GAK50196.1"/>
    </source>
</evidence>
<dbReference type="PANTHER" id="PTHR30294">
    <property type="entry name" value="MEMBRANE COMPONENT OF ABC TRANSPORTER YHHJ-RELATED"/>
    <property type="match status" value="1"/>
</dbReference>
<dbReference type="AlphaFoldDB" id="A0A0S6VVL8"/>
<evidence type="ECO:0000256" key="4">
    <source>
        <dbReference type="ARBA" id="ARBA00022475"/>
    </source>
</evidence>
<feature type="transmembrane region" description="Helical" evidence="8">
    <location>
        <begin position="174"/>
        <end position="197"/>
    </location>
</feature>
<comment type="similarity">
    <text evidence="2">Belongs to the ABC-2 integral membrane protein family.</text>
</comment>
<keyword evidence="6 8" id="KW-1133">Transmembrane helix</keyword>
<evidence type="ECO:0000256" key="5">
    <source>
        <dbReference type="ARBA" id="ARBA00022692"/>
    </source>
</evidence>
<dbReference type="InterPro" id="IPR047817">
    <property type="entry name" value="ABC2_TM_bact-type"/>
</dbReference>
<sequence length="370" mass="40929">MKFLRIKAIAKKEYFQIRRDPVSLAIVILMPMVQLIIYGYALTFDVNNLTTVVHDQNKSRLSRQLVAEFEQSGYFTITEYVEDGAALNYALDSGAAQVGITIPPNFAQDINSKRDTQVGIVLDGSNSNTASIASGYISAISQRFPQHLAGVEVAQLIDARPRVWYNTDLRSRNFLVPGLIAIIMATVLALLTSMTIAREWERGTMEQLISTPVKPIEIIIGKLIPYFIMGLIDLIISVAMGIYLFDVPMKGSFGLLLGLSSIFLFGGVCQGIVISINARGSQATASQFSLLSTFLPSMLLSGFIFAISNMPRPLQIATYAVSARYYVAILKGIFMKGIGLEHLWFETTLLSVYGIVLFIIANRRFQTRVE</sequence>
<keyword evidence="4" id="KW-1003">Cell membrane</keyword>
<evidence type="ECO:0000256" key="6">
    <source>
        <dbReference type="ARBA" id="ARBA00022989"/>
    </source>
</evidence>
<protein>
    <submittedName>
        <fullName evidence="10">Export ABC transporter permease protein</fullName>
    </submittedName>
</protein>
<proteinExistence type="inferred from homology"/>
<dbReference type="PANTHER" id="PTHR30294:SF29">
    <property type="entry name" value="MULTIDRUG ABC TRANSPORTER PERMEASE YBHS-RELATED"/>
    <property type="match status" value="1"/>
</dbReference>
<feature type="transmembrane region" description="Helical" evidence="8">
    <location>
        <begin position="223"/>
        <end position="245"/>
    </location>
</feature>
<dbReference type="Gene3D" id="3.40.1710.10">
    <property type="entry name" value="abc type-2 transporter like domain"/>
    <property type="match status" value="1"/>
</dbReference>
<keyword evidence="11" id="KW-1185">Reference proteome</keyword>
<dbReference type="Pfam" id="PF12698">
    <property type="entry name" value="ABC2_membrane_3"/>
    <property type="match status" value="1"/>
</dbReference>
<feature type="transmembrane region" description="Helical" evidence="8">
    <location>
        <begin position="251"/>
        <end position="276"/>
    </location>
</feature>